<evidence type="ECO:0000313" key="1">
    <source>
        <dbReference type="EMBL" id="CAI9084480.1"/>
    </source>
</evidence>
<gene>
    <name evidence="1" type="ORF">MFUM_0069</name>
</gene>
<protein>
    <submittedName>
        <fullName evidence="1">Uncharacterized protein</fullName>
    </submittedName>
</protein>
<keyword evidence="2" id="KW-1185">Reference proteome</keyword>
<dbReference type="Proteomes" id="UP001161497">
    <property type="component" value="Chromosome"/>
</dbReference>
<sequence>MFPKEILEELRKFMNFVSQDFESEWLECDGEKTSGPFWGSIHPKGLYPCW</sequence>
<reference evidence="1" key="1">
    <citation type="submission" date="2023-03" db="EMBL/GenBank/DDBJ databases">
        <authorList>
            <person name="Cremers G."/>
            <person name="Picone N."/>
        </authorList>
    </citation>
    <scope>NUCLEOTIDE SEQUENCE</scope>
    <source>
        <strain evidence="1">Sample_alias</strain>
    </source>
</reference>
<name>A0ABN8XB28_9BACT</name>
<organism evidence="1 2">
    <name type="scientific">Candidatus Methylacidiphilum fumarolicum</name>
    <dbReference type="NCBI Taxonomy" id="591154"/>
    <lineage>
        <taxon>Bacteria</taxon>
        <taxon>Pseudomonadati</taxon>
        <taxon>Verrucomicrobiota</taxon>
        <taxon>Methylacidiphilae</taxon>
        <taxon>Methylacidiphilales</taxon>
        <taxon>Methylacidiphilaceae</taxon>
        <taxon>Methylacidiphilum (ex Ratnadevi et al. 2023)</taxon>
    </lineage>
</organism>
<dbReference type="EMBL" id="OX458932">
    <property type="protein sequence ID" value="CAI9084480.1"/>
    <property type="molecule type" value="Genomic_DNA"/>
</dbReference>
<evidence type="ECO:0000313" key="2">
    <source>
        <dbReference type="Proteomes" id="UP001161497"/>
    </source>
</evidence>
<proteinExistence type="predicted"/>
<accession>A0ABN8XB28</accession>
<dbReference type="RefSeq" id="WP_369008754.1">
    <property type="nucleotide sequence ID" value="NZ_LXJS01000042.1"/>
</dbReference>